<reference evidence="2" key="1">
    <citation type="submission" date="2020-08" db="EMBL/GenBank/DDBJ databases">
        <title>Genome public.</title>
        <authorList>
            <person name="Liu C."/>
            <person name="Sun Q."/>
        </authorList>
    </citation>
    <scope>NUCLEOTIDE SEQUENCE</scope>
    <source>
        <strain evidence="2">NSJ-23</strain>
    </source>
</reference>
<evidence type="ECO:0000313" key="3">
    <source>
        <dbReference type="Proteomes" id="UP000628736"/>
    </source>
</evidence>
<gene>
    <name evidence="2" type="ORF">H8S11_02280</name>
</gene>
<keyword evidence="3" id="KW-1185">Reference proteome</keyword>
<dbReference type="EMBL" id="JACOPO010000001">
    <property type="protein sequence ID" value="MBC5721652.1"/>
    <property type="molecule type" value="Genomic_DNA"/>
</dbReference>
<dbReference type="RefSeq" id="WP_186852035.1">
    <property type="nucleotide sequence ID" value="NZ_JACOPO010000001.1"/>
</dbReference>
<accession>A0A8J6J823</accession>
<sequence>MNMILYKLFQDNPGLAGEVAKFCRTVPGYQTAEADFASQADQISRLVGPECYLPFEAAMNAQLAYEARAYYLFGLGLRRELLSALEPDDQSPICASTPTPTATARKKASTI</sequence>
<proteinExistence type="predicted"/>
<dbReference type="AlphaFoldDB" id="A0A8J6J823"/>
<evidence type="ECO:0000256" key="1">
    <source>
        <dbReference type="SAM" id="MobiDB-lite"/>
    </source>
</evidence>
<protein>
    <submittedName>
        <fullName evidence="2">Uncharacterized protein</fullName>
    </submittedName>
</protein>
<name>A0A8J6J823_9FIRM</name>
<organism evidence="2 3">
    <name type="scientific">Flintibacter hominis</name>
    <dbReference type="NCBI Taxonomy" id="2763048"/>
    <lineage>
        <taxon>Bacteria</taxon>
        <taxon>Bacillati</taxon>
        <taxon>Bacillota</taxon>
        <taxon>Clostridia</taxon>
        <taxon>Eubacteriales</taxon>
        <taxon>Flintibacter</taxon>
    </lineage>
</organism>
<comment type="caution">
    <text evidence="2">The sequence shown here is derived from an EMBL/GenBank/DDBJ whole genome shotgun (WGS) entry which is preliminary data.</text>
</comment>
<feature type="region of interest" description="Disordered" evidence="1">
    <location>
        <begin position="88"/>
        <end position="111"/>
    </location>
</feature>
<evidence type="ECO:0000313" key="2">
    <source>
        <dbReference type="EMBL" id="MBC5721652.1"/>
    </source>
</evidence>
<dbReference type="Proteomes" id="UP000628736">
    <property type="component" value="Unassembled WGS sequence"/>
</dbReference>